<gene>
    <name evidence="1" type="ORF">G3T36_01930</name>
</gene>
<accession>A0A6L9XT88</accession>
<reference evidence="1 2" key="1">
    <citation type="journal article" date="2014" name="J. Microbiol.">
        <title>Diaminobutyricibacter tongyongensis gen. nov., sp. nov. and Homoserinibacter gongjuensis gen. nov., sp. nov. belong to the family Microbacteriaceae.</title>
        <authorList>
            <person name="Kim S.J."/>
            <person name="Ahn J.H."/>
            <person name="Weon H.Y."/>
            <person name="Hamada M."/>
            <person name="Suzuki K."/>
            <person name="Kwon S.W."/>
        </authorList>
    </citation>
    <scope>NUCLEOTIDE SEQUENCE [LARGE SCALE GENOMIC DNA]</scope>
    <source>
        <strain evidence="1 2">NBRC 108724</strain>
    </source>
</reference>
<name>A0A6L9XT88_9MICO</name>
<keyword evidence="2" id="KW-1185">Reference proteome</keyword>
<sequence>MLNTLQARRRPILGIAGALVVLAALAGCSTSMSHPVTDYKGEPKGVVPPASSAGGAAYAVWLKGGAQFAIVLYGSSTCPPTVASVETIASNQLKATPAPITGSVCTQDYVPHTTVFATPSSVTTTSDVTIKLPDSTLTLPGLRG</sequence>
<comment type="caution">
    <text evidence="1">The sequence shown here is derived from an EMBL/GenBank/DDBJ whole genome shotgun (WGS) entry which is preliminary data.</text>
</comment>
<organism evidence="1 2">
    <name type="scientific">Leifsonia tongyongensis</name>
    <dbReference type="NCBI Taxonomy" id="1268043"/>
    <lineage>
        <taxon>Bacteria</taxon>
        <taxon>Bacillati</taxon>
        <taxon>Actinomycetota</taxon>
        <taxon>Actinomycetes</taxon>
        <taxon>Micrococcales</taxon>
        <taxon>Microbacteriaceae</taxon>
        <taxon>Leifsonia</taxon>
    </lineage>
</organism>
<dbReference type="RefSeq" id="WP_163287727.1">
    <property type="nucleotide sequence ID" value="NZ_JAAGWY010000001.1"/>
</dbReference>
<dbReference type="EMBL" id="JAAGWY010000001">
    <property type="protein sequence ID" value="NEN04622.1"/>
    <property type="molecule type" value="Genomic_DNA"/>
</dbReference>
<evidence type="ECO:0000313" key="1">
    <source>
        <dbReference type="EMBL" id="NEN04622.1"/>
    </source>
</evidence>
<dbReference type="AlphaFoldDB" id="A0A6L9XT88"/>
<dbReference type="Proteomes" id="UP000474967">
    <property type="component" value="Unassembled WGS sequence"/>
</dbReference>
<protein>
    <submittedName>
        <fullName evidence="1">Uncharacterized protein</fullName>
    </submittedName>
</protein>
<evidence type="ECO:0000313" key="2">
    <source>
        <dbReference type="Proteomes" id="UP000474967"/>
    </source>
</evidence>
<proteinExistence type="predicted"/>